<dbReference type="InterPro" id="IPR009057">
    <property type="entry name" value="Homeodomain-like_sf"/>
</dbReference>
<keyword evidence="3" id="KW-0804">Transcription</keyword>
<dbReference type="OrthoDB" id="1007667at2"/>
<evidence type="ECO:0000256" key="2">
    <source>
        <dbReference type="ARBA" id="ARBA00023125"/>
    </source>
</evidence>
<organism evidence="5 6">
    <name type="scientific">Chitinophaga filiformis</name>
    <name type="common">Myxococcus filiformis</name>
    <name type="synonym">Flexibacter filiformis</name>
    <dbReference type="NCBI Taxonomy" id="104663"/>
    <lineage>
        <taxon>Bacteria</taxon>
        <taxon>Pseudomonadati</taxon>
        <taxon>Bacteroidota</taxon>
        <taxon>Chitinophagia</taxon>
        <taxon>Chitinophagales</taxon>
        <taxon>Chitinophagaceae</taxon>
        <taxon>Chitinophaga</taxon>
    </lineage>
</organism>
<dbReference type="STRING" id="104663.SAMN04488121_1011227"/>
<dbReference type="PANTHER" id="PTHR43280:SF32">
    <property type="entry name" value="TRANSCRIPTIONAL REGULATORY PROTEIN"/>
    <property type="match status" value="1"/>
</dbReference>
<reference evidence="5 6" key="1">
    <citation type="submission" date="2016-10" db="EMBL/GenBank/DDBJ databases">
        <authorList>
            <person name="de Groot N.N."/>
        </authorList>
    </citation>
    <scope>NUCLEOTIDE SEQUENCE [LARGE SCALE GENOMIC DNA]</scope>
    <source>
        <strain evidence="5 6">DSM 527</strain>
    </source>
</reference>
<name>A0A1G7JGA0_CHIFI</name>
<dbReference type="AlphaFoldDB" id="A0A1G7JGA0"/>
<protein>
    <submittedName>
        <fullName evidence="5">AraC-type DNA-binding protein</fullName>
    </submittedName>
</protein>
<accession>A0A1G7JGA0</accession>
<dbReference type="GO" id="GO:0003700">
    <property type="term" value="F:DNA-binding transcription factor activity"/>
    <property type="evidence" value="ECO:0007669"/>
    <property type="project" value="InterPro"/>
</dbReference>
<evidence type="ECO:0000313" key="5">
    <source>
        <dbReference type="EMBL" id="SDF23923.1"/>
    </source>
</evidence>
<gene>
    <name evidence="5" type="ORF">SAMN04488121_1011227</name>
</gene>
<dbReference type="SMART" id="SM00342">
    <property type="entry name" value="HTH_ARAC"/>
    <property type="match status" value="1"/>
</dbReference>
<dbReference type="EMBL" id="FNBN01000001">
    <property type="protein sequence ID" value="SDF23923.1"/>
    <property type="molecule type" value="Genomic_DNA"/>
</dbReference>
<dbReference type="RefSeq" id="WP_089829515.1">
    <property type="nucleotide sequence ID" value="NZ_FNBN01000001.1"/>
</dbReference>
<dbReference type="SUPFAM" id="SSF46689">
    <property type="entry name" value="Homeodomain-like"/>
    <property type="match status" value="1"/>
</dbReference>
<evidence type="ECO:0000256" key="3">
    <source>
        <dbReference type="ARBA" id="ARBA00023163"/>
    </source>
</evidence>
<evidence type="ECO:0000256" key="1">
    <source>
        <dbReference type="ARBA" id="ARBA00023015"/>
    </source>
</evidence>
<evidence type="ECO:0000313" key="6">
    <source>
        <dbReference type="Proteomes" id="UP000199045"/>
    </source>
</evidence>
<dbReference type="PROSITE" id="PS01124">
    <property type="entry name" value="HTH_ARAC_FAMILY_2"/>
    <property type="match status" value="1"/>
</dbReference>
<keyword evidence="2 5" id="KW-0238">DNA-binding</keyword>
<proteinExistence type="predicted"/>
<dbReference type="GO" id="GO:0043565">
    <property type="term" value="F:sequence-specific DNA binding"/>
    <property type="evidence" value="ECO:0007669"/>
    <property type="project" value="InterPro"/>
</dbReference>
<sequence length="319" mass="35658">MKLPDNIPTHQLSSQHAALHRDSTQTSPFGYHQLATHKRLPGFEIYSTEGMIPDYGPAKSAFYRFGILTRGSLHVQLGLEHFEASACALNFSIPGQIHAKSNASQDIFGYYVLFEESFIQDLVPQNKLGQEFPFLNYSGQQIFGCSQSEVEELTSLLLKINQELQDISSGRETAIKMYLYLMLLTAKRSYERQNLSAPPTNPGSSTHLVTQFYRLVGEHFLSLRQVADYAKLLHVTPNHLNRIVKSVSTRTASDAISEMLAQEAKVLLRSTSLSAAEIGYQLNFSEPAAFSHFFKKSTGLTPLAYRQQENKNGFAVSGQ</sequence>
<dbReference type="Proteomes" id="UP000199045">
    <property type="component" value="Unassembled WGS sequence"/>
</dbReference>
<dbReference type="PANTHER" id="PTHR43280">
    <property type="entry name" value="ARAC-FAMILY TRANSCRIPTIONAL REGULATOR"/>
    <property type="match status" value="1"/>
</dbReference>
<dbReference type="Gene3D" id="1.10.10.60">
    <property type="entry name" value="Homeodomain-like"/>
    <property type="match status" value="1"/>
</dbReference>
<keyword evidence="1" id="KW-0805">Transcription regulation</keyword>
<dbReference type="Pfam" id="PF12833">
    <property type="entry name" value="HTH_18"/>
    <property type="match status" value="1"/>
</dbReference>
<feature type="domain" description="HTH araC/xylS-type" evidence="4">
    <location>
        <begin position="210"/>
        <end position="308"/>
    </location>
</feature>
<evidence type="ECO:0000259" key="4">
    <source>
        <dbReference type="PROSITE" id="PS01124"/>
    </source>
</evidence>
<dbReference type="InterPro" id="IPR018060">
    <property type="entry name" value="HTH_AraC"/>
</dbReference>